<sequence length="28" mass="3012">MPLLIHPNRIPTPVSPSSRVQSVMGVTP</sequence>
<gene>
    <name evidence="2" type="ORF">TMSB3V08_LOCUS10372</name>
</gene>
<proteinExistence type="predicted"/>
<name>A0A7R9EGR5_9NEOP</name>
<protein>
    <submittedName>
        <fullName evidence="2">Uncharacterized protein</fullName>
    </submittedName>
</protein>
<organism evidence="2">
    <name type="scientific">Timema monikensis</name>
    <dbReference type="NCBI Taxonomy" id="170555"/>
    <lineage>
        <taxon>Eukaryota</taxon>
        <taxon>Metazoa</taxon>
        <taxon>Ecdysozoa</taxon>
        <taxon>Arthropoda</taxon>
        <taxon>Hexapoda</taxon>
        <taxon>Insecta</taxon>
        <taxon>Pterygota</taxon>
        <taxon>Neoptera</taxon>
        <taxon>Polyneoptera</taxon>
        <taxon>Phasmatodea</taxon>
        <taxon>Timematodea</taxon>
        <taxon>Timematoidea</taxon>
        <taxon>Timematidae</taxon>
        <taxon>Timema</taxon>
    </lineage>
</organism>
<evidence type="ECO:0000256" key="1">
    <source>
        <dbReference type="SAM" id="MobiDB-lite"/>
    </source>
</evidence>
<accession>A0A7R9EGR5</accession>
<evidence type="ECO:0000313" key="2">
    <source>
        <dbReference type="EMBL" id="CAD7433702.1"/>
    </source>
</evidence>
<dbReference type="AlphaFoldDB" id="A0A7R9EGR5"/>
<dbReference type="EMBL" id="OB796703">
    <property type="protein sequence ID" value="CAD7433702.1"/>
    <property type="molecule type" value="Genomic_DNA"/>
</dbReference>
<feature type="region of interest" description="Disordered" evidence="1">
    <location>
        <begin position="1"/>
        <end position="28"/>
    </location>
</feature>
<reference evidence="2" key="1">
    <citation type="submission" date="2020-11" db="EMBL/GenBank/DDBJ databases">
        <authorList>
            <person name="Tran Van P."/>
        </authorList>
    </citation>
    <scope>NUCLEOTIDE SEQUENCE</scope>
</reference>